<accession>A0A7W4J5Y8</accession>
<evidence type="ECO:0000313" key="3">
    <source>
        <dbReference type="Proteomes" id="UP000561066"/>
    </source>
</evidence>
<comment type="caution">
    <text evidence="2">The sequence shown here is derived from an EMBL/GenBank/DDBJ whole genome shotgun (WGS) entry which is preliminary data.</text>
</comment>
<dbReference type="AlphaFoldDB" id="A0A7W4J5Y8"/>
<dbReference type="InterPro" id="IPR029062">
    <property type="entry name" value="Class_I_gatase-like"/>
</dbReference>
<sequence>MPGLPMIRHLMGHMMGWAPLVPMPVLYVLAALAVAAAIAGLARRARGTLWRLAAALLLLLWLAGPERIRETGQPLPQTALLVVDQSPSMSIGQRAATARQAAEAMRQAAARVPGLTVRTVTVRDGHGDGTRLFAALDQAAADIPPARLAGAVLVTDGQDHDVPATIPDHLRPADADGRRTTLPLHVLLTGRGEETDRRLRVLQAPPYAIVGQNATVRVEIDDLGPHPDSDGHATLTLSRGGEAPLHEVVRTGVPQDITLPVTRPGPLLVGLAASTLPGEVSTANNQDVVRINGVRDRLRVLLVSGTPNQGERVWRRLLKADPSVDLVHFTILRPPDKDDGTPLSDLALIAFPVRELFQQKIGQFDLIILDGFENRAILPRAYLDNIANYVRDGGGLLLIGGPEFLGPGSLQDTPVGEILPAHVPVEGGLLEQRFRPALTDGGRRHPVTASLPGAGLDGQGADGQGADWGPWYRTLKADSAHGQVLMDGPDHTPLLVLDRVERGRVAMLLSDQIWLWSHGEGGGGPQSELLRRISHWLMKEPELEEEQLTATIADGRMQVVHRTAAPAGPRAVTVTAPDGSTQSIPLRASGTGLSEATLPATLPGIWTADDGTHRAFAAPATTDPQEFADLRATATLLAPLATQTGGAVRWLGDDPAHPAAPDLRLAASGTLSGPGWIGFPHRDARIVTGRSARPLLPGWAVLLGAGLALLLAWWREGRA</sequence>
<feature type="transmembrane region" description="Helical" evidence="1">
    <location>
        <begin position="20"/>
        <end position="41"/>
    </location>
</feature>
<protein>
    <submittedName>
        <fullName evidence="2">VWA domain-containing protein</fullName>
    </submittedName>
</protein>
<dbReference type="Proteomes" id="UP000561066">
    <property type="component" value="Unassembled WGS sequence"/>
</dbReference>
<keyword evidence="3" id="KW-1185">Reference proteome</keyword>
<dbReference type="EMBL" id="JABEQH010000006">
    <property type="protein sequence ID" value="MBB2175330.1"/>
    <property type="molecule type" value="Genomic_DNA"/>
</dbReference>
<gene>
    <name evidence="2" type="ORF">HLH21_05230</name>
</gene>
<dbReference type="PANTHER" id="PTHR37947">
    <property type="entry name" value="BLL2462 PROTEIN"/>
    <property type="match status" value="1"/>
</dbReference>
<feature type="transmembrane region" description="Helical" evidence="1">
    <location>
        <begin position="48"/>
        <end position="64"/>
    </location>
</feature>
<feature type="transmembrane region" description="Helical" evidence="1">
    <location>
        <begin position="695"/>
        <end position="714"/>
    </location>
</feature>
<dbReference type="Gene3D" id="3.40.50.880">
    <property type="match status" value="1"/>
</dbReference>
<dbReference type="PANTHER" id="PTHR37947:SF1">
    <property type="entry name" value="BLL2462 PROTEIN"/>
    <property type="match status" value="1"/>
</dbReference>
<keyword evidence="1" id="KW-0812">Transmembrane</keyword>
<dbReference type="RefSeq" id="WP_182942331.1">
    <property type="nucleotide sequence ID" value="NZ_JABEQH010000006.1"/>
</dbReference>
<reference evidence="2 3" key="1">
    <citation type="submission" date="2020-04" db="EMBL/GenBank/DDBJ databases">
        <title>Description of novel Gluconacetobacter.</title>
        <authorList>
            <person name="Sombolestani A."/>
        </authorList>
    </citation>
    <scope>NUCLEOTIDE SEQUENCE [LARGE SCALE GENOMIC DNA]</scope>
    <source>
        <strain evidence="2 3">LMG 21312</strain>
    </source>
</reference>
<dbReference type="SUPFAM" id="SSF52317">
    <property type="entry name" value="Class I glutamine amidotransferase-like"/>
    <property type="match status" value="1"/>
</dbReference>
<keyword evidence="1" id="KW-1133">Transmembrane helix</keyword>
<organism evidence="2 3">
    <name type="scientific">Gluconacetobacter johannae</name>
    <dbReference type="NCBI Taxonomy" id="112140"/>
    <lineage>
        <taxon>Bacteria</taxon>
        <taxon>Pseudomonadati</taxon>
        <taxon>Pseudomonadota</taxon>
        <taxon>Alphaproteobacteria</taxon>
        <taxon>Acetobacterales</taxon>
        <taxon>Acetobacteraceae</taxon>
        <taxon>Gluconacetobacter</taxon>
    </lineage>
</organism>
<name>A0A7W4J5Y8_9PROT</name>
<keyword evidence="1" id="KW-0472">Membrane</keyword>
<proteinExistence type="predicted"/>
<evidence type="ECO:0000313" key="2">
    <source>
        <dbReference type="EMBL" id="MBB2175330.1"/>
    </source>
</evidence>
<evidence type="ECO:0000256" key="1">
    <source>
        <dbReference type="SAM" id="Phobius"/>
    </source>
</evidence>